<dbReference type="Pfam" id="PF05016">
    <property type="entry name" value="ParE_toxin"/>
    <property type="match status" value="1"/>
</dbReference>
<name>A0A916S5L2_9HYPH</name>
<reference evidence="3" key="2">
    <citation type="submission" date="2020-09" db="EMBL/GenBank/DDBJ databases">
        <authorList>
            <person name="Sun Q."/>
            <person name="Zhou Y."/>
        </authorList>
    </citation>
    <scope>NUCLEOTIDE SEQUENCE</scope>
    <source>
        <strain evidence="3">CGMCC 1.15082</strain>
    </source>
</reference>
<sequence>MIVEFFREAVSDLEKISDYIAQDNPRRADSFVNEIRIKCKALVHSPNGFPLVARYEEYGIRRRMHGSYVIFYRVEEERIVILRILHGAMDYAAILFGD</sequence>
<gene>
    <name evidence="3" type="ORF">GCM10011491_11500</name>
</gene>
<keyword evidence="4" id="KW-1185">Reference proteome</keyword>
<dbReference type="RefSeq" id="WP_188822347.1">
    <property type="nucleotide sequence ID" value="NZ_BMHH01000003.1"/>
</dbReference>
<dbReference type="EMBL" id="BMHH01000003">
    <property type="protein sequence ID" value="GGA85598.1"/>
    <property type="molecule type" value="Genomic_DNA"/>
</dbReference>
<organism evidence="3 4">
    <name type="scientific">Brucella endophytica</name>
    <dbReference type="NCBI Taxonomy" id="1963359"/>
    <lineage>
        <taxon>Bacteria</taxon>
        <taxon>Pseudomonadati</taxon>
        <taxon>Pseudomonadota</taxon>
        <taxon>Alphaproteobacteria</taxon>
        <taxon>Hyphomicrobiales</taxon>
        <taxon>Brucellaceae</taxon>
        <taxon>Brucella/Ochrobactrum group</taxon>
        <taxon>Brucella</taxon>
    </lineage>
</organism>
<keyword evidence="2" id="KW-1277">Toxin-antitoxin system</keyword>
<dbReference type="Proteomes" id="UP000646478">
    <property type="component" value="Unassembled WGS sequence"/>
</dbReference>
<dbReference type="NCBIfam" id="TIGR02385">
    <property type="entry name" value="RelE_StbE"/>
    <property type="match status" value="1"/>
</dbReference>
<comment type="similarity">
    <text evidence="1">Belongs to the RelE toxin family.</text>
</comment>
<evidence type="ECO:0000256" key="1">
    <source>
        <dbReference type="ARBA" id="ARBA00006226"/>
    </source>
</evidence>
<comment type="caution">
    <text evidence="3">The sequence shown here is derived from an EMBL/GenBank/DDBJ whole genome shotgun (WGS) entry which is preliminary data.</text>
</comment>
<reference evidence="3" key="1">
    <citation type="journal article" date="2014" name="Int. J. Syst. Evol. Microbiol.">
        <title>Complete genome sequence of Corynebacterium casei LMG S-19264T (=DSM 44701T), isolated from a smear-ripened cheese.</title>
        <authorList>
            <consortium name="US DOE Joint Genome Institute (JGI-PGF)"/>
            <person name="Walter F."/>
            <person name="Albersmeier A."/>
            <person name="Kalinowski J."/>
            <person name="Ruckert C."/>
        </authorList>
    </citation>
    <scope>NUCLEOTIDE SEQUENCE</scope>
    <source>
        <strain evidence="3">CGMCC 1.15082</strain>
    </source>
</reference>
<proteinExistence type="inferred from homology"/>
<dbReference type="AlphaFoldDB" id="A0A916S5L2"/>
<dbReference type="PANTHER" id="PTHR33755">
    <property type="entry name" value="TOXIN PARE1-RELATED"/>
    <property type="match status" value="1"/>
</dbReference>
<evidence type="ECO:0000313" key="3">
    <source>
        <dbReference type="EMBL" id="GGA85598.1"/>
    </source>
</evidence>
<accession>A0A916S5L2</accession>
<evidence type="ECO:0000313" key="4">
    <source>
        <dbReference type="Proteomes" id="UP000646478"/>
    </source>
</evidence>
<dbReference type="InterPro" id="IPR051803">
    <property type="entry name" value="TA_system_RelE-like_toxin"/>
</dbReference>
<dbReference type="InterPro" id="IPR035093">
    <property type="entry name" value="RelE/ParE_toxin_dom_sf"/>
</dbReference>
<dbReference type="PANTHER" id="PTHR33755:SF6">
    <property type="entry name" value="PLASMID STABILIZATION SYSTEM PROTEIN"/>
    <property type="match status" value="1"/>
</dbReference>
<protein>
    <submittedName>
        <fullName evidence="3">Plasmid stabilization protein</fullName>
    </submittedName>
</protein>
<dbReference type="Gene3D" id="3.30.2310.20">
    <property type="entry name" value="RelE-like"/>
    <property type="match status" value="1"/>
</dbReference>
<dbReference type="InterPro" id="IPR007712">
    <property type="entry name" value="RelE/ParE_toxin"/>
</dbReference>
<evidence type="ECO:0000256" key="2">
    <source>
        <dbReference type="ARBA" id="ARBA00022649"/>
    </source>
</evidence>